<dbReference type="EMBL" id="KZ819676">
    <property type="protein sequence ID" value="PWN25320.1"/>
    <property type="molecule type" value="Genomic_DNA"/>
</dbReference>
<keyword evidence="1" id="KW-0732">Signal</keyword>
<evidence type="ECO:0000313" key="3">
    <source>
        <dbReference type="Proteomes" id="UP000245884"/>
    </source>
</evidence>
<gene>
    <name evidence="2" type="ORF">BDZ90DRAFT_72763</name>
</gene>
<dbReference type="AlphaFoldDB" id="A0A316UJC1"/>
<feature type="chain" id="PRO_5016322579" evidence="1">
    <location>
        <begin position="20"/>
        <end position="238"/>
    </location>
</feature>
<evidence type="ECO:0000256" key="1">
    <source>
        <dbReference type="SAM" id="SignalP"/>
    </source>
</evidence>
<dbReference type="RefSeq" id="XP_025359932.1">
    <property type="nucleotide sequence ID" value="XM_025509814.1"/>
</dbReference>
<dbReference type="GeneID" id="37031637"/>
<proteinExistence type="predicted"/>
<organism evidence="2 3">
    <name type="scientific">Jaminaea rosea</name>
    <dbReference type="NCBI Taxonomy" id="1569628"/>
    <lineage>
        <taxon>Eukaryota</taxon>
        <taxon>Fungi</taxon>
        <taxon>Dikarya</taxon>
        <taxon>Basidiomycota</taxon>
        <taxon>Ustilaginomycotina</taxon>
        <taxon>Exobasidiomycetes</taxon>
        <taxon>Microstromatales</taxon>
        <taxon>Microstromatales incertae sedis</taxon>
        <taxon>Jaminaea</taxon>
    </lineage>
</organism>
<accession>A0A316UJC1</accession>
<name>A0A316UJC1_9BASI</name>
<evidence type="ECO:0000313" key="2">
    <source>
        <dbReference type="EMBL" id="PWN25320.1"/>
    </source>
</evidence>
<protein>
    <submittedName>
        <fullName evidence="2">Uncharacterized protein</fullName>
    </submittedName>
</protein>
<sequence>MVLAFKIHAMLRLFILASAVPILITAAWIPQRDALDAPAHFGFPGGSTSSLYRRLTTRCRVTPEGQPWDDTLLIAARSTEPRDNTSATSELLTAGSNNFTGKPVQQMPSFQYVEADFVPPLCLNVKFVCYFLQSGVWRDAGPFPQQAFLRGDNTTVLVYPYYKPAVHFSGTAGGSGLIYAAHGCILFCGYGKMWMESNYTRQTALGVPGENQPYCAVDWTRWDNIWVYNLEESAEGDQ</sequence>
<feature type="signal peptide" evidence="1">
    <location>
        <begin position="1"/>
        <end position="19"/>
    </location>
</feature>
<reference evidence="2 3" key="1">
    <citation type="journal article" date="2018" name="Mol. Biol. Evol.">
        <title>Broad Genomic Sampling Reveals a Smut Pathogenic Ancestry of the Fungal Clade Ustilaginomycotina.</title>
        <authorList>
            <person name="Kijpornyongpan T."/>
            <person name="Mondo S.J."/>
            <person name="Barry K."/>
            <person name="Sandor L."/>
            <person name="Lee J."/>
            <person name="Lipzen A."/>
            <person name="Pangilinan J."/>
            <person name="LaButti K."/>
            <person name="Hainaut M."/>
            <person name="Henrissat B."/>
            <person name="Grigoriev I.V."/>
            <person name="Spatafora J.W."/>
            <person name="Aime M.C."/>
        </authorList>
    </citation>
    <scope>NUCLEOTIDE SEQUENCE [LARGE SCALE GENOMIC DNA]</scope>
    <source>
        <strain evidence="2 3">MCA 5214</strain>
    </source>
</reference>
<keyword evidence="3" id="KW-1185">Reference proteome</keyword>
<dbReference type="Proteomes" id="UP000245884">
    <property type="component" value="Unassembled WGS sequence"/>
</dbReference>